<organism evidence="2 3">
    <name type="scientific">Marivivens donghaensis</name>
    <dbReference type="NCBI Taxonomy" id="1699413"/>
    <lineage>
        <taxon>Bacteria</taxon>
        <taxon>Pseudomonadati</taxon>
        <taxon>Pseudomonadota</taxon>
        <taxon>Alphaproteobacteria</taxon>
        <taxon>Rhodobacterales</taxon>
        <taxon>Paracoccaceae</taxon>
        <taxon>Marivivens group</taxon>
        <taxon>Marivivens</taxon>
    </lineage>
</organism>
<proteinExistence type="predicted"/>
<evidence type="ECO:0000313" key="3">
    <source>
        <dbReference type="Proteomes" id="UP000709466"/>
    </source>
</evidence>
<keyword evidence="3" id="KW-1185">Reference proteome</keyword>
<keyword evidence="2" id="KW-0808">Transferase</keyword>
<evidence type="ECO:0000259" key="1">
    <source>
        <dbReference type="Pfam" id="PF07475"/>
    </source>
</evidence>
<dbReference type="EMBL" id="JAATOP010000002">
    <property type="protein sequence ID" value="NIY71730.1"/>
    <property type="molecule type" value="Genomic_DNA"/>
</dbReference>
<sequence length="153" mass="16721">MPTSPPIRWGHALSSASRSEALLLHASCVALNGRAVLITGRSGSGKSTLALQLLALGCDLVGDDAVDILPDMTVRSPHTIRGKIEARGVGLLKADAVDAELALIVDLDQVEEQRLPPWRTKRLHNREVPLLYRVDGIHFVYAIRQYLLRGRSD</sequence>
<dbReference type="CDD" id="cd01918">
    <property type="entry name" value="HprK_C"/>
    <property type="match status" value="1"/>
</dbReference>
<protein>
    <submittedName>
        <fullName evidence="2">Serine kinase</fullName>
    </submittedName>
</protein>
<dbReference type="InterPro" id="IPR027417">
    <property type="entry name" value="P-loop_NTPase"/>
</dbReference>
<evidence type="ECO:0000313" key="2">
    <source>
        <dbReference type="EMBL" id="NIY71730.1"/>
    </source>
</evidence>
<dbReference type="GO" id="GO:0016301">
    <property type="term" value="F:kinase activity"/>
    <property type="evidence" value="ECO:0007669"/>
    <property type="project" value="UniProtKB-KW"/>
</dbReference>
<dbReference type="RefSeq" id="WP_167636820.1">
    <property type="nucleotide sequence ID" value="NZ_JAATOP010000002.1"/>
</dbReference>
<name>A0ABX0VV68_9RHOB</name>
<dbReference type="InterPro" id="IPR011104">
    <property type="entry name" value="Hpr_kin/Pase_C"/>
</dbReference>
<dbReference type="Gene3D" id="3.40.50.300">
    <property type="entry name" value="P-loop containing nucleotide triphosphate hydrolases"/>
    <property type="match status" value="1"/>
</dbReference>
<gene>
    <name evidence="2" type="ORF">HCZ30_04685</name>
</gene>
<accession>A0ABX0VV68</accession>
<dbReference type="Proteomes" id="UP000709466">
    <property type="component" value="Unassembled WGS sequence"/>
</dbReference>
<keyword evidence="2" id="KW-0418">Kinase</keyword>
<feature type="domain" description="HPr kinase/phosphorylase C-terminal" evidence="1">
    <location>
        <begin position="21"/>
        <end position="95"/>
    </location>
</feature>
<dbReference type="SUPFAM" id="SSF53795">
    <property type="entry name" value="PEP carboxykinase-like"/>
    <property type="match status" value="1"/>
</dbReference>
<reference evidence="2 3" key="1">
    <citation type="submission" date="2020-03" db="EMBL/GenBank/DDBJ databases">
        <title>Bacterial isolates of synthetic phycosphere.</title>
        <authorList>
            <person name="Fu H."/>
            <person name="Moran M.A."/>
        </authorList>
    </citation>
    <scope>NUCLEOTIDE SEQUENCE [LARGE SCALE GENOMIC DNA]</scope>
    <source>
        <strain evidence="2 3">HF1</strain>
    </source>
</reference>
<comment type="caution">
    <text evidence="2">The sequence shown here is derived from an EMBL/GenBank/DDBJ whole genome shotgun (WGS) entry which is preliminary data.</text>
</comment>
<dbReference type="Pfam" id="PF07475">
    <property type="entry name" value="Hpr_kinase_C"/>
    <property type="match status" value="1"/>
</dbReference>